<accession>A0A915HMQ2</accession>
<organism evidence="1 2">
    <name type="scientific">Romanomermis culicivorax</name>
    <name type="common">Nematode worm</name>
    <dbReference type="NCBI Taxonomy" id="13658"/>
    <lineage>
        <taxon>Eukaryota</taxon>
        <taxon>Metazoa</taxon>
        <taxon>Ecdysozoa</taxon>
        <taxon>Nematoda</taxon>
        <taxon>Enoplea</taxon>
        <taxon>Dorylaimia</taxon>
        <taxon>Mermithida</taxon>
        <taxon>Mermithoidea</taxon>
        <taxon>Mermithidae</taxon>
        <taxon>Romanomermis</taxon>
    </lineage>
</organism>
<reference evidence="2" key="1">
    <citation type="submission" date="2022-11" db="UniProtKB">
        <authorList>
            <consortium name="WormBaseParasite"/>
        </authorList>
    </citation>
    <scope>IDENTIFICATION</scope>
</reference>
<name>A0A915HMQ2_ROMCU</name>
<dbReference type="Proteomes" id="UP000887565">
    <property type="component" value="Unplaced"/>
</dbReference>
<evidence type="ECO:0000313" key="2">
    <source>
        <dbReference type="WBParaSite" id="nRc.2.0.1.t02627-RA"/>
    </source>
</evidence>
<dbReference type="AlphaFoldDB" id="A0A915HMQ2"/>
<sequence length="389" mass="46808">MNFRNSGNQNLSFVPNLINLVARSTALHLFRCSASRNPDRVRKSPPEIRKFILNLGLPSQIREEMLTILTKSFHELYRWYEKHSALMVDDKKKFRRSQHLKLCYDLLLWNQLKVCIEDYESAMIIMRENENWPQFQFQFACAYVQKSILDKFDQFRIRTFKKKLCDHPLYDFWFRFLLPKDDDPLFDPIGVSPKQTVSFAFQWAMDNGFYEFTKFLWNRTTDAQRDYMGMLKWRHVVTQAQHSKLYRFLCCEMCAMNHVNIRRINCQIFAGLLDQAVSHSRTAWKSFDLNEDAIEATENLYKQIEFVLAHSCDQMIDFIFRYKDFHFLSLVLQRKNLRVFHLFKQFILKNLLLEGLEHCKPFIPEDQVQAAINLVTNQNVCRRFWWFTF</sequence>
<evidence type="ECO:0000313" key="1">
    <source>
        <dbReference type="Proteomes" id="UP000887565"/>
    </source>
</evidence>
<proteinExistence type="predicted"/>
<protein>
    <submittedName>
        <fullName evidence="2">Uncharacterized protein</fullName>
    </submittedName>
</protein>
<keyword evidence="1" id="KW-1185">Reference proteome</keyword>
<dbReference type="WBParaSite" id="nRc.2.0.1.t02627-RA">
    <property type="protein sequence ID" value="nRc.2.0.1.t02627-RA"/>
    <property type="gene ID" value="nRc.2.0.1.g02627"/>
</dbReference>